<keyword evidence="3" id="KW-1185">Reference proteome</keyword>
<proteinExistence type="predicted"/>
<feature type="compositionally biased region" description="Basic and acidic residues" evidence="1">
    <location>
        <begin position="320"/>
        <end position="333"/>
    </location>
</feature>
<feature type="compositionally biased region" description="Polar residues" evidence="1">
    <location>
        <begin position="176"/>
        <end position="188"/>
    </location>
</feature>
<feature type="compositionally biased region" description="Basic and acidic residues" evidence="1">
    <location>
        <begin position="208"/>
        <end position="229"/>
    </location>
</feature>
<feature type="compositionally biased region" description="Polar residues" evidence="1">
    <location>
        <begin position="112"/>
        <end position="125"/>
    </location>
</feature>
<evidence type="ECO:0000313" key="3">
    <source>
        <dbReference type="Proteomes" id="UP000307440"/>
    </source>
</evidence>
<reference evidence="2 3" key="1">
    <citation type="journal article" date="2019" name="Nat. Ecol. Evol.">
        <title>Megaphylogeny resolves global patterns of mushroom evolution.</title>
        <authorList>
            <person name="Varga T."/>
            <person name="Krizsan K."/>
            <person name="Foldi C."/>
            <person name="Dima B."/>
            <person name="Sanchez-Garcia M."/>
            <person name="Sanchez-Ramirez S."/>
            <person name="Szollosi G.J."/>
            <person name="Szarkandi J.G."/>
            <person name="Papp V."/>
            <person name="Albert L."/>
            <person name="Andreopoulos W."/>
            <person name="Angelini C."/>
            <person name="Antonin V."/>
            <person name="Barry K.W."/>
            <person name="Bougher N.L."/>
            <person name="Buchanan P."/>
            <person name="Buyck B."/>
            <person name="Bense V."/>
            <person name="Catcheside P."/>
            <person name="Chovatia M."/>
            <person name="Cooper J."/>
            <person name="Damon W."/>
            <person name="Desjardin D."/>
            <person name="Finy P."/>
            <person name="Geml J."/>
            <person name="Haridas S."/>
            <person name="Hughes K."/>
            <person name="Justo A."/>
            <person name="Karasinski D."/>
            <person name="Kautmanova I."/>
            <person name="Kiss B."/>
            <person name="Kocsube S."/>
            <person name="Kotiranta H."/>
            <person name="LaButti K.M."/>
            <person name="Lechner B.E."/>
            <person name="Liimatainen K."/>
            <person name="Lipzen A."/>
            <person name="Lukacs Z."/>
            <person name="Mihaltcheva S."/>
            <person name="Morgado L.N."/>
            <person name="Niskanen T."/>
            <person name="Noordeloos M.E."/>
            <person name="Ohm R.A."/>
            <person name="Ortiz-Santana B."/>
            <person name="Ovrebo C."/>
            <person name="Racz N."/>
            <person name="Riley R."/>
            <person name="Savchenko A."/>
            <person name="Shiryaev A."/>
            <person name="Soop K."/>
            <person name="Spirin V."/>
            <person name="Szebenyi C."/>
            <person name="Tomsovsky M."/>
            <person name="Tulloss R.E."/>
            <person name="Uehling J."/>
            <person name="Grigoriev I.V."/>
            <person name="Vagvolgyi C."/>
            <person name="Papp T."/>
            <person name="Martin F.M."/>
            <person name="Miettinen O."/>
            <person name="Hibbett D.S."/>
            <person name="Nagy L.G."/>
        </authorList>
    </citation>
    <scope>NUCLEOTIDE SEQUENCE [LARGE SCALE GENOMIC DNA]</scope>
    <source>
        <strain evidence="2 3">CBS 121175</strain>
    </source>
</reference>
<dbReference type="PANTHER" id="PTHR23149:SF32">
    <property type="entry name" value="G-PATCH DOMAIN-CONTAINING PROTEIN"/>
    <property type="match status" value="1"/>
</dbReference>
<gene>
    <name evidence="2" type="ORF">FA15DRAFT_685777</name>
</gene>
<dbReference type="OrthoDB" id="3366546at2759"/>
<dbReference type="Proteomes" id="UP000307440">
    <property type="component" value="Unassembled WGS sequence"/>
</dbReference>
<evidence type="ECO:0000256" key="1">
    <source>
        <dbReference type="SAM" id="MobiDB-lite"/>
    </source>
</evidence>
<feature type="region of interest" description="Disordered" evidence="1">
    <location>
        <begin position="67"/>
        <end position="125"/>
    </location>
</feature>
<dbReference type="EMBL" id="ML210162">
    <property type="protein sequence ID" value="TFK27717.1"/>
    <property type="molecule type" value="Genomic_DNA"/>
</dbReference>
<accession>A0A5C3L4J9</accession>
<feature type="region of interest" description="Disordered" evidence="1">
    <location>
        <begin position="149"/>
        <end position="355"/>
    </location>
</feature>
<evidence type="ECO:0000313" key="2">
    <source>
        <dbReference type="EMBL" id="TFK27717.1"/>
    </source>
</evidence>
<sequence>MPLDGHSYLVSQGWGGKGTGLRQGAISRPIIIAQKKNLAGLGKDRDEAFPFWDHLFSAAASSIKLKVDDSDEGSDAGTSSNSEGQDKSDKSFKRTKTGILCNRRPADGTPAGSGNTTPDVESTTTQYTLLARAKREAARRRLYASFFRGPTLGPAASFEPTVKEASPVPQYPTGRSVATTKASASNGASIDAITSEVNVELPRKKTKAEKEARKQEKEEKRRAKAERKEKKEKKKAKVRGNDESKEERKKRRKAEKEGAKSKSKTKNGESDESKVKAKNKEKGKREQNSNDEGEDIQGESPKNDDDDQKLPKSEKKRKRSKDESQFSEPKLDTLKTQNDNLPPKKKKKRKEESSS</sequence>
<feature type="compositionally biased region" description="Basic and acidic residues" evidence="1">
    <location>
        <begin position="254"/>
        <end position="288"/>
    </location>
</feature>
<dbReference type="AlphaFoldDB" id="A0A5C3L4J9"/>
<organism evidence="2 3">
    <name type="scientific">Coprinopsis marcescibilis</name>
    <name type="common">Agaric fungus</name>
    <name type="synonym">Psathyrella marcescibilis</name>
    <dbReference type="NCBI Taxonomy" id="230819"/>
    <lineage>
        <taxon>Eukaryota</taxon>
        <taxon>Fungi</taxon>
        <taxon>Dikarya</taxon>
        <taxon>Basidiomycota</taxon>
        <taxon>Agaricomycotina</taxon>
        <taxon>Agaricomycetes</taxon>
        <taxon>Agaricomycetidae</taxon>
        <taxon>Agaricales</taxon>
        <taxon>Agaricineae</taxon>
        <taxon>Psathyrellaceae</taxon>
        <taxon>Coprinopsis</taxon>
    </lineage>
</organism>
<dbReference type="PANTHER" id="PTHR23149">
    <property type="entry name" value="G PATCH DOMAIN CONTAINING PROTEIN"/>
    <property type="match status" value="1"/>
</dbReference>
<dbReference type="STRING" id="230819.A0A5C3L4J9"/>
<dbReference type="InterPro" id="IPR050656">
    <property type="entry name" value="PINX1"/>
</dbReference>
<protein>
    <recommendedName>
        <fullName evidence="4">G-patch domain-containing protein</fullName>
    </recommendedName>
</protein>
<evidence type="ECO:0008006" key="4">
    <source>
        <dbReference type="Google" id="ProtNLM"/>
    </source>
</evidence>
<name>A0A5C3L4J9_COPMA</name>